<dbReference type="AlphaFoldDB" id="A0A1W0ABF5"/>
<evidence type="ECO:0000313" key="2">
    <source>
        <dbReference type="Proteomes" id="UP000243217"/>
    </source>
</evidence>
<organism evidence="1 2">
    <name type="scientific">Thraustotheca clavata</name>
    <dbReference type="NCBI Taxonomy" id="74557"/>
    <lineage>
        <taxon>Eukaryota</taxon>
        <taxon>Sar</taxon>
        <taxon>Stramenopiles</taxon>
        <taxon>Oomycota</taxon>
        <taxon>Saprolegniomycetes</taxon>
        <taxon>Saprolegniales</taxon>
        <taxon>Achlyaceae</taxon>
        <taxon>Thraustotheca</taxon>
    </lineage>
</organism>
<keyword evidence="2" id="KW-1185">Reference proteome</keyword>
<comment type="caution">
    <text evidence="1">The sequence shown here is derived from an EMBL/GenBank/DDBJ whole genome shotgun (WGS) entry which is preliminary data.</text>
</comment>
<reference evidence="1 2" key="1">
    <citation type="journal article" date="2014" name="Genome Biol. Evol.">
        <title>The secreted proteins of Achlya hypogyna and Thraustotheca clavata identify the ancestral oomycete secretome and reveal gene acquisitions by horizontal gene transfer.</title>
        <authorList>
            <person name="Misner I."/>
            <person name="Blouin N."/>
            <person name="Leonard G."/>
            <person name="Richards T.A."/>
            <person name="Lane C.E."/>
        </authorList>
    </citation>
    <scope>NUCLEOTIDE SEQUENCE [LARGE SCALE GENOMIC DNA]</scope>
    <source>
        <strain evidence="1 2">ATCC 34112</strain>
    </source>
</reference>
<gene>
    <name evidence="1" type="ORF">THRCLA_20109</name>
</gene>
<dbReference type="OrthoDB" id="65326at2759"/>
<dbReference type="Proteomes" id="UP000243217">
    <property type="component" value="Unassembled WGS sequence"/>
</dbReference>
<name>A0A1W0ABF5_9STRA</name>
<dbReference type="EMBL" id="JNBS01000224">
    <property type="protein sequence ID" value="OQS07606.1"/>
    <property type="molecule type" value="Genomic_DNA"/>
</dbReference>
<protein>
    <submittedName>
        <fullName evidence="1">Uncharacterized protein</fullName>
    </submittedName>
</protein>
<evidence type="ECO:0000313" key="1">
    <source>
        <dbReference type="EMBL" id="OQS07606.1"/>
    </source>
</evidence>
<sequence>MSSHRLPLNDTRVSLSVKKGDNKELVSQQAKCQQRIKLRMVKEMVLRTQERGDEQAKRIRDHQIGEHASKVATQRIKERKANELKKLDDSVEVLILNQTSSIEAMNVARMLSPRFGQHFTFNSALDLKEEFRVKNLLENDRIGAFYR</sequence>
<proteinExistence type="predicted"/>
<accession>A0A1W0ABF5</accession>